<dbReference type="Proteomes" id="UP000477951">
    <property type="component" value="Unassembled WGS sequence"/>
</dbReference>
<dbReference type="PANTHER" id="PTHR12110:SF41">
    <property type="entry name" value="INOSOSE DEHYDRATASE"/>
    <property type="match status" value="1"/>
</dbReference>
<dbReference type="AlphaFoldDB" id="A0A109CU91"/>
<dbReference type="PANTHER" id="PTHR12110">
    <property type="entry name" value="HYDROXYPYRUVATE ISOMERASE"/>
    <property type="match status" value="1"/>
</dbReference>
<gene>
    <name evidence="3" type="ORF">BBI04_011810</name>
    <name evidence="2" type="ORF">DXT89_24065</name>
    <name evidence="4" type="ORF">GOZ90_20155</name>
</gene>
<dbReference type="EMBL" id="QUSG01000023">
    <property type="protein sequence ID" value="KAA3520972.1"/>
    <property type="molecule type" value="Genomic_DNA"/>
</dbReference>
<dbReference type="SUPFAM" id="SSF51658">
    <property type="entry name" value="Xylose isomerase-like"/>
    <property type="match status" value="1"/>
</dbReference>
<dbReference type="EMBL" id="MBEV02000005">
    <property type="protein sequence ID" value="MUP05502.1"/>
    <property type="molecule type" value="Genomic_DNA"/>
</dbReference>
<dbReference type="InterPro" id="IPR050312">
    <property type="entry name" value="IolE/XylAMocC-like"/>
</dbReference>
<name>A0A109CU91_AGRVI</name>
<reference evidence="3 5" key="2">
    <citation type="submission" date="2019-11" db="EMBL/GenBank/DDBJ databases">
        <title>Whole-genome sequencing of Allorhizobium vitis.</title>
        <authorList>
            <person name="Gan H.M."/>
            <person name="Savka M.A."/>
        </authorList>
    </citation>
    <scope>NUCLEOTIDE SEQUENCE [LARGE SCALE GENOMIC DNA]</scope>
    <source>
        <strain evidence="3 5">AB4</strain>
    </source>
</reference>
<feature type="domain" description="Xylose isomerase-like TIM barrel" evidence="1">
    <location>
        <begin position="31"/>
        <end position="289"/>
    </location>
</feature>
<evidence type="ECO:0000313" key="3">
    <source>
        <dbReference type="EMBL" id="MUP05502.1"/>
    </source>
</evidence>
<reference evidence="2 6" key="1">
    <citation type="submission" date="2018-08" db="EMBL/GenBank/DDBJ databases">
        <title>Genome sequencing of Agrobacterium vitis strain ICMP 10754.</title>
        <authorList>
            <person name="Visnovsky S.B."/>
            <person name="Pitman A.R."/>
        </authorList>
    </citation>
    <scope>NUCLEOTIDE SEQUENCE [LARGE SCALE GENOMIC DNA]</scope>
    <source>
        <strain evidence="2 6">ICMP 10754</strain>
    </source>
</reference>
<protein>
    <submittedName>
        <fullName evidence="4">TIM barrel protein</fullName>
    </submittedName>
</protein>
<dbReference type="InterPro" id="IPR036237">
    <property type="entry name" value="Xyl_isomerase-like_sf"/>
</dbReference>
<dbReference type="Proteomes" id="UP000436911">
    <property type="component" value="Unassembled WGS sequence"/>
</dbReference>
<evidence type="ECO:0000313" key="5">
    <source>
        <dbReference type="Proteomes" id="UP000175993"/>
    </source>
</evidence>
<comment type="caution">
    <text evidence="4">The sequence shown here is derived from an EMBL/GenBank/DDBJ whole genome shotgun (WGS) entry which is preliminary data.</text>
</comment>
<accession>A0A109CU91</accession>
<dbReference type="Pfam" id="PF01261">
    <property type="entry name" value="AP_endonuc_2"/>
    <property type="match status" value="1"/>
</dbReference>
<sequence>MESTMKLATAPDAWGVWYADDPRQTPWERYLDEVRDSGFTATETGPWGYLPTDPSHLTDALGSRGLSVCGSALVHLLAPTDAMETLRPRLEQTCGLLKAMKAEWVVLMDDSDLPQPGKSRALSPQDWASMIRNVKEAAHYVTEEHGLSFVFHPHVGSGVETEAEVIRLLEETAEDSVGLCFDFGHHAYTGADAVAFMKRYADRIPYYHFKNVDPVLLAHIRQNNINFIEGFQSGVMCELDKGMVDFAEVRDFLATRGFDGYAVYEQDMYPCPPEKPFPIARHNRQVLRELGI</sequence>
<dbReference type="EMBL" id="WPHR01000022">
    <property type="protein sequence ID" value="MUZ75006.1"/>
    <property type="molecule type" value="Genomic_DNA"/>
</dbReference>
<dbReference type="OrthoDB" id="9804047at2"/>
<evidence type="ECO:0000313" key="4">
    <source>
        <dbReference type="EMBL" id="MUZ75006.1"/>
    </source>
</evidence>
<evidence type="ECO:0000259" key="1">
    <source>
        <dbReference type="Pfam" id="PF01261"/>
    </source>
</evidence>
<evidence type="ECO:0000313" key="7">
    <source>
        <dbReference type="Proteomes" id="UP000477951"/>
    </source>
</evidence>
<evidence type="ECO:0000313" key="2">
    <source>
        <dbReference type="EMBL" id="KAA3520972.1"/>
    </source>
</evidence>
<reference evidence="4 7" key="3">
    <citation type="submission" date="2019-12" db="EMBL/GenBank/DDBJ databases">
        <title>Whole-genome sequencing of Allorhizobium vitis.</title>
        <authorList>
            <person name="Gan H.M."/>
            <person name="Szegedi E."/>
            <person name="Burr T."/>
            <person name="Savka M.A."/>
        </authorList>
    </citation>
    <scope>NUCLEOTIDE SEQUENCE [LARGE SCALE GENOMIC DNA]</scope>
    <source>
        <strain evidence="4 7">CG516</strain>
    </source>
</reference>
<dbReference type="InterPro" id="IPR013022">
    <property type="entry name" value="Xyl_isomerase-like_TIM-brl"/>
</dbReference>
<evidence type="ECO:0000313" key="6">
    <source>
        <dbReference type="Proteomes" id="UP000436911"/>
    </source>
</evidence>
<dbReference type="Proteomes" id="UP000175993">
    <property type="component" value="Unassembled WGS sequence"/>
</dbReference>
<organism evidence="4 7">
    <name type="scientific">Agrobacterium vitis</name>
    <name type="common">Rhizobium vitis</name>
    <dbReference type="NCBI Taxonomy" id="373"/>
    <lineage>
        <taxon>Bacteria</taxon>
        <taxon>Pseudomonadati</taxon>
        <taxon>Pseudomonadota</taxon>
        <taxon>Alphaproteobacteria</taxon>
        <taxon>Hyphomicrobiales</taxon>
        <taxon>Rhizobiaceae</taxon>
        <taxon>Rhizobium/Agrobacterium group</taxon>
        <taxon>Agrobacterium</taxon>
    </lineage>
</organism>
<dbReference type="Gene3D" id="3.20.20.150">
    <property type="entry name" value="Divalent-metal-dependent TIM barrel enzymes"/>
    <property type="match status" value="1"/>
</dbReference>
<proteinExistence type="predicted"/>